<feature type="binding site" evidence="9">
    <location>
        <position position="243"/>
    </location>
    <ligand>
        <name>glycerol</name>
        <dbReference type="ChEBI" id="CHEBI:17754"/>
    </ligand>
</feature>
<feature type="binding site" evidence="9">
    <location>
        <position position="82"/>
    </location>
    <ligand>
        <name>sn-glycerol 3-phosphate</name>
        <dbReference type="ChEBI" id="CHEBI:57597"/>
    </ligand>
</feature>
<dbReference type="InterPro" id="IPR018484">
    <property type="entry name" value="FGGY_N"/>
</dbReference>
<evidence type="ECO:0000256" key="5">
    <source>
        <dbReference type="ARBA" id="ARBA00022777"/>
    </source>
</evidence>
<evidence type="ECO:0000313" key="13">
    <source>
        <dbReference type="EMBL" id="RDI43816.1"/>
    </source>
</evidence>
<comment type="pathway">
    <text evidence="1 9">Polyol metabolism; glycerol degradation via glycerol kinase pathway; sn-glycerol 3-phosphate from glycerol: step 1/1.</text>
</comment>
<evidence type="ECO:0000259" key="12">
    <source>
        <dbReference type="Pfam" id="PF02782"/>
    </source>
</evidence>
<comment type="caution">
    <text evidence="13">The sequence shown here is derived from an EMBL/GenBank/DDBJ whole genome shotgun (WGS) entry which is preliminary data.</text>
</comment>
<dbReference type="OrthoDB" id="9805576at2"/>
<dbReference type="GO" id="GO:0004370">
    <property type="term" value="F:glycerol kinase activity"/>
    <property type="evidence" value="ECO:0007669"/>
    <property type="project" value="UniProtKB-UniRule"/>
</dbReference>
<dbReference type="GO" id="GO:0005829">
    <property type="term" value="C:cytosol"/>
    <property type="evidence" value="ECO:0007669"/>
    <property type="project" value="TreeGrafter"/>
</dbReference>
<dbReference type="InterPro" id="IPR018483">
    <property type="entry name" value="Carb_kinase_FGGY_CS"/>
</dbReference>
<feature type="binding site" evidence="9">
    <location>
        <position position="308"/>
    </location>
    <ligand>
        <name>ADP</name>
        <dbReference type="ChEBI" id="CHEBI:456216"/>
    </ligand>
</feature>
<feature type="binding site" evidence="9">
    <location>
        <position position="12"/>
    </location>
    <ligand>
        <name>ADP</name>
        <dbReference type="ChEBI" id="CHEBI:456216"/>
    </ligand>
</feature>
<dbReference type="FunFam" id="3.30.420.40:FF:000008">
    <property type="entry name" value="Glycerol kinase"/>
    <property type="match status" value="1"/>
</dbReference>
<evidence type="ECO:0000256" key="6">
    <source>
        <dbReference type="ARBA" id="ARBA00022798"/>
    </source>
</evidence>
<evidence type="ECO:0000313" key="14">
    <source>
        <dbReference type="Proteomes" id="UP000254720"/>
    </source>
</evidence>
<evidence type="ECO:0000256" key="1">
    <source>
        <dbReference type="ARBA" id="ARBA00005190"/>
    </source>
</evidence>
<feature type="binding site" evidence="9">
    <location>
        <position position="308"/>
    </location>
    <ligand>
        <name>ATP</name>
        <dbReference type="ChEBI" id="CHEBI:30616"/>
    </ligand>
</feature>
<dbReference type="Pfam" id="PF02782">
    <property type="entry name" value="FGGY_C"/>
    <property type="match status" value="1"/>
</dbReference>
<feature type="binding site" evidence="9">
    <location>
        <position position="413"/>
    </location>
    <ligand>
        <name>ADP</name>
        <dbReference type="ChEBI" id="CHEBI:456216"/>
    </ligand>
</feature>
<evidence type="ECO:0000259" key="11">
    <source>
        <dbReference type="Pfam" id="PF00370"/>
    </source>
</evidence>
<comment type="catalytic activity">
    <reaction evidence="8 9">
        <text>glycerol + ATP = sn-glycerol 3-phosphate + ADP + H(+)</text>
        <dbReference type="Rhea" id="RHEA:21644"/>
        <dbReference type="ChEBI" id="CHEBI:15378"/>
        <dbReference type="ChEBI" id="CHEBI:17754"/>
        <dbReference type="ChEBI" id="CHEBI:30616"/>
        <dbReference type="ChEBI" id="CHEBI:57597"/>
        <dbReference type="ChEBI" id="CHEBI:456216"/>
        <dbReference type="EC" id="2.7.1.30"/>
    </reaction>
</comment>
<feature type="binding site" evidence="9">
    <location>
        <position position="82"/>
    </location>
    <ligand>
        <name>glycerol</name>
        <dbReference type="ChEBI" id="CHEBI:17754"/>
    </ligand>
</feature>
<dbReference type="AlphaFoldDB" id="A0A370GKQ8"/>
<evidence type="ECO:0000256" key="7">
    <source>
        <dbReference type="ARBA" id="ARBA00022840"/>
    </source>
</evidence>
<proteinExistence type="inferred from homology"/>
<evidence type="ECO:0000256" key="10">
    <source>
        <dbReference type="RuleBase" id="RU003733"/>
    </source>
</evidence>
<dbReference type="GO" id="GO:0005524">
    <property type="term" value="F:ATP binding"/>
    <property type="evidence" value="ECO:0007669"/>
    <property type="project" value="UniProtKB-UniRule"/>
</dbReference>
<feature type="binding site" evidence="9">
    <location>
        <position position="134"/>
    </location>
    <ligand>
        <name>glycerol</name>
        <dbReference type="ChEBI" id="CHEBI:17754"/>
    </ligand>
</feature>
<evidence type="ECO:0000256" key="4">
    <source>
        <dbReference type="ARBA" id="ARBA00022741"/>
    </source>
</evidence>
<keyword evidence="5 9" id="KW-0418">Kinase</keyword>
<feature type="binding site" evidence="9">
    <location>
        <position position="83"/>
    </location>
    <ligand>
        <name>glycerol</name>
        <dbReference type="ChEBI" id="CHEBI:17754"/>
    </ligand>
</feature>
<feature type="binding site" evidence="9">
    <location>
        <position position="12"/>
    </location>
    <ligand>
        <name>ATP</name>
        <dbReference type="ChEBI" id="CHEBI:30616"/>
    </ligand>
</feature>
<organism evidence="13 14">
    <name type="scientific">Aquicella lusitana</name>
    <dbReference type="NCBI Taxonomy" id="254246"/>
    <lineage>
        <taxon>Bacteria</taxon>
        <taxon>Pseudomonadati</taxon>
        <taxon>Pseudomonadota</taxon>
        <taxon>Gammaproteobacteria</taxon>
        <taxon>Legionellales</taxon>
        <taxon>Coxiellaceae</taxon>
        <taxon>Aquicella</taxon>
    </lineage>
</organism>
<keyword evidence="6 9" id="KW-0319">Glycerol metabolism</keyword>
<feature type="binding site" evidence="9">
    <location>
        <position position="243"/>
    </location>
    <ligand>
        <name>sn-glycerol 3-phosphate</name>
        <dbReference type="ChEBI" id="CHEBI:57597"/>
    </ligand>
</feature>
<dbReference type="PANTHER" id="PTHR10196:SF78">
    <property type="entry name" value="GLYCEROL KINASE"/>
    <property type="match status" value="1"/>
</dbReference>
<feature type="binding site" evidence="9">
    <location>
        <position position="83"/>
    </location>
    <ligand>
        <name>sn-glycerol 3-phosphate</name>
        <dbReference type="ChEBI" id="CHEBI:57597"/>
    </ligand>
</feature>
<dbReference type="NCBIfam" id="NF000756">
    <property type="entry name" value="PRK00047.1"/>
    <property type="match status" value="1"/>
</dbReference>
<dbReference type="Gene3D" id="3.30.420.40">
    <property type="match status" value="2"/>
</dbReference>
<gene>
    <name evidence="9" type="primary">glpK</name>
    <name evidence="13" type="ORF">C8D86_11086</name>
</gene>
<dbReference type="InterPro" id="IPR000577">
    <property type="entry name" value="Carb_kinase_FGGY"/>
</dbReference>
<keyword evidence="4 9" id="KW-0547">Nucleotide-binding</keyword>
<dbReference type="PANTHER" id="PTHR10196">
    <property type="entry name" value="SUGAR KINASE"/>
    <property type="match status" value="1"/>
</dbReference>
<comment type="activity regulation">
    <text evidence="9">Inhibited by fructose 1,6-bisphosphate (FBP).</text>
</comment>
<sequence length="497" mass="55021">MPHYLLAIDQGTTNSRAIIFDQLGNPVSQHEMPLTQRFPYNGWVEQSPDEMFNNTVTCCQEALKKISLSAKSIAAVGIANQRETTIIWDRHTGKPIYPAIVWQDRRTSDLCERYASHPVNASLQEKTGLLLDPYFSATKILWLLDNVPYARDRAERGELLFGTVDTFLLWKLTKGKVHATDITNASRTLLFNIRTQQWDDEILRAFTIPSNLLPQVLDNAAHFGNIHSDILGESIPIAGIAGDQQAATIGQACFLPGMVKATYGTGCFMLLNTGSQLIQSKNQLLSTIAYRISNKTAYGLEGSIFSAGVTIKWMRDVLKIISHATETEELAKRITDTGGVYLIPAFTGLGAPYWDPAARGALLGLTRSSGREHIARAALESVGYQTRDLLTAMQNDSGSTLETLRVDGGMAANNWLLQFLSDMLSLEIERPVCVETSALGAAYLAGLQIGLYPSLDEIARLWRSNARYYPQMAELKRETLYQGWQQAAQRVITRAAT</sequence>
<dbReference type="InterPro" id="IPR043129">
    <property type="entry name" value="ATPase_NBD"/>
</dbReference>
<evidence type="ECO:0000256" key="9">
    <source>
        <dbReference type="HAMAP-Rule" id="MF_00186"/>
    </source>
</evidence>
<keyword evidence="14" id="KW-1185">Reference proteome</keyword>
<feature type="binding site" evidence="9">
    <location>
        <position position="12"/>
    </location>
    <ligand>
        <name>sn-glycerol 3-phosphate</name>
        <dbReference type="ChEBI" id="CHEBI:57597"/>
    </ligand>
</feature>
<dbReference type="PROSITE" id="PS00445">
    <property type="entry name" value="FGGY_KINASES_2"/>
    <property type="match status" value="1"/>
</dbReference>
<feature type="binding site" evidence="9">
    <location>
        <position position="134"/>
    </location>
    <ligand>
        <name>sn-glycerol 3-phosphate</name>
        <dbReference type="ChEBI" id="CHEBI:57597"/>
    </ligand>
</feature>
<name>A0A370GKQ8_9COXI</name>
<feature type="binding site" evidence="9">
    <location>
        <position position="16"/>
    </location>
    <ligand>
        <name>ADP</name>
        <dbReference type="ChEBI" id="CHEBI:456216"/>
    </ligand>
</feature>
<feature type="domain" description="Carbohydrate kinase FGGY C-terminal" evidence="12">
    <location>
        <begin position="260"/>
        <end position="447"/>
    </location>
</feature>
<dbReference type="PROSITE" id="PS00933">
    <property type="entry name" value="FGGY_KINASES_1"/>
    <property type="match status" value="1"/>
</dbReference>
<dbReference type="Pfam" id="PF00370">
    <property type="entry name" value="FGGY_N"/>
    <property type="match status" value="1"/>
</dbReference>
<accession>A0A370GKQ8</accession>
<evidence type="ECO:0000256" key="2">
    <source>
        <dbReference type="ARBA" id="ARBA00009156"/>
    </source>
</evidence>
<dbReference type="GO" id="GO:0019563">
    <property type="term" value="P:glycerol catabolic process"/>
    <property type="evidence" value="ECO:0007669"/>
    <property type="project" value="UniProtKB-UniRule"/>
</dbReference>
<comment type="caution">
    <text evidence="9">Lacks conserved residue(s) required for the propagation of feature annotation.</text>
</comment>
<evidence type="ECO:0000256" key="3">
    <source>
        <dbReference type="ARBA" id="ARBA00022679"/>
    </source>
</evidence>
<dbReference type="Proteomes" id="UP000254720">
    <property type="component" value="Unassembled WGS sequence"/>
</dbReference>
<dbReference type="InterPro" id="IPR018485">
    <property type="entry name" value="FGGY_C"/>
</dbReference>
<evidence type="ECO:0000256" key="8">
    <source>
        <dbReference type="ARBA" id="ARBA00052101"/>
    </source>
</evidence>
<feature type="domain" description="Carbohydrate kinase FGGY N-terminal" evidence="11">
    <location>
        <begin position="4"/>
        <end position="250"/>
    </location>
</feature>
<comment type="function">
    <text evidence="9">Key enzyme in the regulation of glycerol uptake and metabolism. Catalyzes the phosphorylation of glycerol to yield sn-glycerol 3-phosphate.</text>
</comment>
<dbReference type="HAMAP" id="MF_00186">
    <property type="entry name" value="Glycerol_kin"/>
    <property type="match status" value="1"/>
</dbReference>
<dbReference type="UniPathway" id="UPA00618">
    <property type="reaction ID" value="UER00672"/>
</dbReference>
<comment type="similarity">
    <text evidence="2 9 10">Belongs to the FGGY kinase family.</text>
</comment>
<feature type="binding site" evidence="9">
    <location>
        <position position="244"/>
    </location>
    <ligand>
        <name>glycerol</name>
        <dbReference type="ChEBI" id="CHEBI:17754"/>
    </ligand>
</feature>
<dbReference type="EC" id="2.7.1.30" evidence="9"/>
<dbReference type="RefSeq" id="WP_114834371.1">
    <property type="nucleotide sequence ID" value="NZ_LR699115.1"/>
</dbReference>
<dbReference type="NCBIfam" id="TIGR01311">
    <property type="entry name" value="glycerol_kin"/>
    <property type="match status" value="1"/>
</dbReference>
<dbReference type="SUPFAM" id="SSF53067">
    <property type="entry name" value="Actin-like ATPase domain"/>
    <property type="match status" value="2"/>
</dbReference>
<dbReference type="InterPro" id="IPR005999">
    <property type="entry name" value="Glycerol_kin"/>
</dbReference>
<dbReference type="FunFam" id="3.30.420.40:FF:000007">
    <property type="entry name" value="Glycerol kinase"/>
    <property type="match status" value="1"/>
</dbReference>
<protein>
    <recommendedName>
        <fullName evidence="9">Glycerol kinase</fullName>
        <ecNumber evidence="9">2.7.1.30</ecNumber>
    </recommendedName>
    <alternativeName>
        <fullName evidence="9">ATP:glycerol 3-phosphotransferase</fullName>
    </alternativeName>
    <alternativeName>
        <fullName evidence="9">Glycerokinase</fullName>
        <shortName evidence="9">GK</shortName>
    </alternativeName>
</protein>
<feature type="binding site" evidence="9">
    <location>
        <position position="13"/>
    </location>
    <ligand>
        <name>ATP</name>
        <dbReference type="ChEBI" id="CHEBI:30616"/>
    </ligand>
</feature>
<keyword evidence="3 9" id="KW-0808">Transferase</keyword>
<dbReference type="EMBL" id="QQAX01000010">
    <property type="protein sequence ID" value="RDI43816.1"/>
    <property type="molecule type" value="Genomic_DNA"/>
</dbReference>
<dbReference type="PIRSF" id="PIRSF000538">
    <property type="entry name" value="GlpK"/>
    <property type="match status" value="1"/>
</dbReference>
<keyword evidence="7 9" id="KW-0067">ATP-binding</keyword>
<feature type="binding site" evidence="9">
    <location>
        <position position="265"/>
    </location>
    <ligand>
        <name>ATP</name>
        <dbReference type="ChEBI" id="CHEBI:30616"/>
    </ligand>
</feature>
<feature type="binding site" evidence="9">
    <location>
        <position position="409"/>
    </location>
    <ligand>
        <name>ADP</name>
        <dbReference type="ChEBI" id="CHEBI:456216"/>
    </ligand>
</feature>
<feature type="binding site" evidence="9">
    <location>
        <position position="409"/>
    </location>
    <ligand>
        <name>ATP</name>
        <dbReference type="ChEBI" id="CHEBI:30616"/>
    </ligand>
</feature>
<dbReference type="CDD" id="cd07786">
    <property type="entry name" value="FGGY_EcGK_like"/>
    <property type="match status" value="1"/>
</dbReference>
<feature type="binding site" evidence="9">
    <location>
        <position position="265"/>
    </location>
    <ligand>
        <name>ADP</name>
        <dbReference type="ChEBI" id="CHEBI:456216"/>
    </ligand>
</feature>
<dbReference type="GO" id="GO:0006072">
    <property type="term" value="P:glycerol-3-phosphate metabolic process"/>
    <property type="evidence" value="ECO:0007669"/>
    <property type="project" value="InterPro"/>
</dbReference>
<reference evidence="13 14" key="1">
    <citation type="submission" date="2018-07" db="EMBL/GenBank/DDBJ databases">
        <title>Genomic Encyclopedia of Type Strains, Phase IV (KMG-IV): sequencing the most valuable type-strain genomes for metagenomic binning, comparative biology and taxonomic classification.</title>
        <authorList>
            <person name="Goeker M."/>
        </authorList>
    </citation>
    <scope>NUCLEOTIDE SEQUENCE [LARGE SCALE GENOMIC DNA]</scope>
    <source>
        <strain evidence="13 14">DSM 16500</strain>
    </source>
</reference>